<dbReference type="OrthoDB" id="4563074at2"/>
<reference evidence="1 2" key="1">
    <citation type="journal article" date="2018" name="Int. J. Syst. Evol. Microbiol.">
        <title>Glycomyces paridis sp. nov., isolated from the medicinal plant Paris polyphylla.</title>
        <authorList>
            <person name="Fang X.M."/>
            <person name="Bai J.L."/>
            <person name="Su J."/>
            <person name="Zhao L.L."/>
            <person name="Liu H.Y."/>
            <person name="Ma B.P."/>
            <person name="Zhang Y.Q."/>
            <person name="Yu L.Y."/>
        </authorList>
    </citation>
    <scope>NUCLEOTIDE SEQUENCE [LARGE SCALE GENOMIC DNA]</scope>
    <source>
        <strain evidence="1 2">CPCC 204357</strain>
    </source>
</reference>
<name>A0A4S8PTD6_9ACTN</name>
<comment type="caution">
    <text evidence="1">The sequence shown here is derived from an EMBL/GenBank/DDBJ whole genome shotgun (WGS) entry which is preliminary data.</text>
</comment>
<dbReference type="AlphaFoldDB" id="A0A4S8PTD6"/>
<protein>
    <recommendedName>
        <fullName evidence="3">Type II toxin-antitoxin system VapB family antitoxin</fullName>
    </recommendedName>
</protein>
<organism evidence="1 2">
    <name type="scientific">Glycomyces paridis</name>
    <dbReference type="NCBI Taxonomy" id="2126555"/>
    <lineage>
        <taxon>Bacteria</taxon>
        <taxon>Bacillati</taxon>
        <taxon>Actinomycetota</taxon>
        <taxon>Actinomycetes</taxon>
        <taxon>Glycomycetales</taxon>
        <taxon>Glycomycetaceae</taxon>
        <taxon>Glycomyces</taxon>
    </lineage>
</organism>
<evidence type="ECO:0000313" key="2">
    <source>
        <dbReference type="Proteomes" id="UP000305792"/>
    </source>
</evidence>
<gene>
    <name evidence="1" type="ORF">E9998_03365</name>
</gene>
<dbReference type="Pfam" id="PF09957">
    <property type="entry name" value="VapB_antitoxin"/>
    <property type="match status" value="1"/>
</dbReference>
<accession>A0A4S8PTD6</accession>
<dbReference type="Proteomes" id="UP000305792">
    <property type="component" value="Unassembled WGS sequence"/>
</dbReference>
<dbReference type="EMBL" id="STGX01000002">
    <property type="protein sequence ID" value="THV31589.1"/>
    <property type="molecule type" value="Genomic_DNA"/>
</dbReference>
<proteinExistence type="predicted"/>
<keyword evidence="2" id="KW-1185">Reference proteome</keyword>
<dbReference type="InterPro" id="IPR019239">
    <property type="entry name" value="VapB_antitoxin"/>
</dbReference>
<evidence type="ECO:0008006" key="3">
    <source>
        <dbReference type="Google" id="ProtNLM"/>
    </source>
</evidence>
<sequence length="63" mass="7128">MIDIDDDLLARVMTATNSATKKEAVNKALELSVESDARKRMEALKRMQRMAKEGLLDFSQVED</sequence>
<evidence type="ECO:0000313" key="1">
    <source>
        <dbReference type="EMBL" id="THV31589.1"/>
    </source>
</evidence>